<gene>
    <name evidence="1" type="ORF">K7432_013284</name>
</gene>
<dbReference type="Proteomes" id="UP001479436">
    <property type="component" value="Unassembled WGS sequence"/>
</dbReference>
<sequence>MSILKRNFSTARRGAISGRRKMKAVDDSVPYIEKLSKDEIFKTTDKCVLIDPGCGDLLYCMHETSTPQNKSVFRYTRKQRAIETKSRHFDKS</sequence>
<evidence type="ECO:0000313" key="2">
    <source>
        <dbReference type="Proteomes" id="UP001479436"/>
    </source>
</evidence>
<proteinExistence type="predicted"/>
<dbReference type="EMBL" id="JASJQH010008160">
    <property type="protein sequence ID" value="KAK9694755.1"/>
    <property type="molecule type" value="Genomic_DNA"/>
</dbReference>
<reference evidence="1 2" key="1">
    <citation type="submission" date="2023-04" db="EMBL/GenBank/DDBJ databases">
        <title>Genome of Basidiobolus ranarum AG-B5.</title>
        <authorList>
            <person name="Stajich J.E."/>
            <person name="Carter-House D."/>
            <person name="Gryganskyi A."/>
        </authorList>
    </citation>
    <scope>NUCLEOTIDE SEQUENCE [LARGE SCALE GENOMIC DNA]</scope>
    <source>
        <strain evidence="1 2">AG-B5</strain>
    </source>
</reference>
<organism evidence="1 2">
    <name type="scientific">Basidiobolus ranarum</name>
    <dbReference type="NCBI Taxonomy" id="34480"/>
    <lineage>
        <taxon>Eukaryota</taxon>
        <taxon>Fungi</taxon>
        <taxon>Fungi incertae sedis</taxon>
        <taxon>Zoopagomycota</taxon>
        <taxon>Entomophthoromycotina</taxon>
        <taxon>Basidiobolomycetes</taxon>
        <taxon>Basidiobolales</taxon>
        <taxon>Basidiobolaceae</taxon>
        <taxon>Basidiobolus</taxon>
    </lineage>
</organism>
<name>A0ABR2VR63_9FUNG</name>
<protein>
    <submittedName>
        <fullName evidence="1">Uncharacterized protein</fullName>
    </submittedName>
</protein>
<keyword evidence="2" id="KW-1185">Reference proteome</keyword>
<evidence type="ECO:0000313" key="1">
    <source>
        <dbReference type="EMBL" id="KAK9694755.1"/>
    </source>
</evidence>
<accession>A0ABR2VR63</accession>
<comment type="caution">
    <text evidence="1">The sequence shown here is derived from an EMBL/GenBank/DDBJ whole genome shotgun (WGS) entry which is preliminary data.</text>
</comment>